<dbReference type="PROSITE" id="PS50853">
    <property type="entry name" value="FN3"/>
    <property type="match status" value="1"/>
</dbReference>
<dbReference type="SUPFAM" id="SSF82171">
    <property type="entry name" value="DPP6 N-terminal domain-like"/>
    <property type="match status" value="1"/>
</dbReference>
<comment type="caution">
    <text evidence="5">The sequence shown here is derived from an EMBL/GenBank/DDBJ whole genome shotgun (WGS) entry which is preliminary data.</text>
</comment>
<dbReference type="RefSeq" id="WP_183604076.1">
    <property type="nucleotide sequence ID" value="NZ_JACHXK010000025.1"/>
</dbReference>
<dbReference type="SMART" id="SM00060">
    <property type="entry name" value="FN3"/>
    <property type="match status" value="1"/>
</dbReference>
<dbReference type="InterPro" id="IPR001119">
    <property type="entry name" value="SLH_dom"/>
</dbReference>
<feature type="domain" description="SLH" evidence="4">
    <location>
        <begin position="2900"/>
        <end position="2957"/>
    </location>
</feature>
<dbReference type="Gene3D" id="2.120.10.30">
    <property type="entry name" value="TolB, C-terminal domain"/>
    <property type="match status" value="1"/>
</dbReference>
<evidence type="ECO:0000313" key="5">
    <source>
        <dbReference type="EMBL" id="MBB3114012.1"/>
    </source>
</evidence>
<evidence type="ECO:0000256" key="2">
    <source>
        <dbReference type="SAM" id="SignalP"/>
    </source>
</evidence>
<protein>
    <submittedName>
        <fullName evidence="5">Putative repeat protein (TIGR01451 family)</fullName>
    </submittedName>
</protein>
<keyword evidence="2" id="KW-0732">Signal</keyword>
<dbReference type="PANTHER" id="PTHR43308:SF5">
    <property type="entry name" value="S-LAYER PROTEIN _ PEPTIDOGLYCAN ENDO-BETA-N-ACETYLGLUCOSAMINIDASE"/>
    <property type="match status" value="1"/>
</dbReference>
<dbReference type="PROSITE" id="PS51272">
    <property type="entry name" value="SLH"/>
    <property type="match status" value="3"/>
</dbReference>
<dbReference type="SUPFAM" id="SSF49265">
    <property type="entry name" value="Fibronectin type III"/>
    <property type="match status" value="1"/>
</dbReference>
<reference evidence="5 6" key="1">
    <citation type="submission" date="2020-08" db="EMBL/GenBank/DDBJ databases">
        <title>Genomic Encyclopedia of Type Strains, Phase III (KMG-III): the genomes of soil and plant-associated and newly described type strains.</title>
        <authorList>
            <person name="Whitman W."/>
        </authorList>
    </citation>
    <scope>NUCLEOTIDE SEQUENCE [LARGE SCALE GENOMIC DNA]</scope>
    <source>
        <strain evidence="5 6">CECT 5862</strain>
    </source>
</reference>
<dbReference type="InterPro" id="IPR003961">
    <property type="entry name" value="FN3_dom"/>
</dbReference>
<dbReference type="EMBL" id="JACHXK010000025">
    <property type="protein sequence ID" value="MBB3114012.1"/>
    <property type="molecule type" value="Genomic_DNA"/>
</dbReference>
<evidence type="ECO:0000256" key="1">
    <source>
        <dbReference type="SAM" id="MobiDB-lite"/>
    </source>
</evidence>
<sequence length="2957" mass="314165">MNRRAKARWKQRTGLLLAAVLALTDVGAASAAGIQGGDMASQSADPFMKAVYEALSETDPIPPDEGNGSSGEETPAEGEAPEDGEASDGGSSGNGEEAEQPDTQAPDDGAEEPVTEEATGPFPAVAVPSEPLSWNLLSKLDRTPVGALFYTDEQEIKLSDDGRYVALRRLIYDEDPMKMKRALAVYDRLTGQTEDIMVPGAVFTDEILHFDMSGDAKYVTFSFMSGTMDQTVNVYVYDREAKKLNVITPTASDGNYGNKETNRVSISGNGRYIAFDSEAQGLVPEDTDFRRDVFVYDRAEKSIVRISAPEGLGEYDYADSESPAISGDGRYIAFQSRTPFTTEDMDSMRDIYVYDSKAQDNAYQLISKGTDNTLADGDSRLPSISADGNVVAFESESANLVPDDTNEVQDIFVSDRAANTLTRVSVRAGGIPFTRDSLYPSLSDDGRYVGFHLDYEWGDDTDEDPDNDDENDLPEEAYVADVAAQTAYPVTVEGGPYELVQPSTMPVVSQGGQLVVYQSNYSFTIEGYPDIYEVPGVFIAAKGEAPAWPEGSVLTGTNPTEDSVTLTWGNAGGSLPVLGYHVYRDNQIIAYVPADASGSNTFTATGLVPAAANVFQVEAVNADYHESFGGPTHKFGTGGGGDPTGELRVQWDTDNIRYGMIYPNSDITVLAQGEAQKQATAEVTYKVWTGETTQETKTAQLTLTEGKAGSYSAKWPMADGVTEVTSIKVKLADPANPGGGTEQTAFGLPVKVSGTIAIDFTNPSGSNLTGSVLSVGSSRYGEQLSVLANSNTYTLQGLYPGDTHTLMLRSPDLRHTWGTIGQVLVEPGRTKKVNMTIEPPASVRFQFVDPTGQPVNGVKVELFGAQQVFIDSEQSGWDGWTEWEENLKAGDKLTAKFNIGDLMMEPVPNQEIVLVPGGNEQVIRLKAPGEGILEGIVRDSAGKVVRNAVVTSTQTYNGQQVVRSMTTNLEGKYKLSVLAGEAKVEVYENSYQYSSEGVLTAQVKEGESTALNVTVRQPNQGVVNLEVRMKYIEDTEFGEPIDMSQMGFLTQISMDDRGLYSGYFSNAYQITGRPGQKVNVCVSATVPSYMNVCTDVTLDANSNGTAKLYLEEKGARIEGKLTKTDHKRVSGSLYKVSEDGYRTYSTYAREEDFNASGQFSIHVPEPGSYVMELSRQLNSSPVTYEYAAVRFTVADHQILQVGDVAFSATNYFSRYNGNVYDALNSRIAPGGTVTFRAAFKNNATADATEAKLLAELPEGTTPVKDGSGKIVVSGLTPAGEVTQDGRTLIIPIGTIEAKKSGTVSFQVKVDPAFNKTSAKSTALIQAKVGSQQVEETIGDVLLDVPVVTLMAPGEIANAAFDISGVAPAGHAVKVYEGGELIGAVTAGDSGYWKLRVQLPDVTDEPNTFALRADVESGGVKLSSETAYVSYDPVKPKLLEIAMAQAPKGKWVTLNVREGMPSMPYTVVPGNPFQFELLFDKPDEVRNVRVYLDGQTGEPVKAVRDGGVYRVLVPTDKGALGDIYVDFDTLPQPFKVNENLPTLDEVRETVPLKMRDFTIEVVSPFELKDGLYSGVVKLTFPQLEDMTMTVTLTLEPDADYTPTQAEVDLAEKLQLPIYNGSTTLTETDDGFYTETKGYVPVEHIFPNGVPSGLEGFQAVSRSSASAVGGAVVAVGMKAYVANGPYGKEVGTVASIKGNYDGMMGFAGKVNNIMYRVQASGLDCIAELPRTVNQAGHALKSLVVGEVSKFALGAWTGAMGLTGPGALAAAGATAVAKSKINDYVDQQISKVGTGFNVCNNNEEELDEDSDIYKLKRKRIAKLKWIYDPSGYIYEAVPTNRISGVQATVLYQDPVTKEWTVWDAGPYEQVNPHNTDDQGKYGWDVPAGKWKVVWEKDGYETKQSAELDVPPPHTEVNAGLVSYEAPKVKTVSGVVTATGSYVDIELTKYVRITELPAQAVTVTGEGGTAIQGTLAFAEPADNPADPSGADLSRIVRFTPTTAITAGADYNVNVKASFFQSYAGVWMTEGYSGAFDVTERDERGPEASSAQVEADGMILRVTFDENVADTVDASKFKLNGSEDRISSAVKSAKEGEGKVVLITLTDPITAGSSGELTVLAGAVTDGLGNPSTDKTLTATSGPAASNDAALASLTVAEGSITPVFDPQTTTYKIMVPSSIASLRITAATADAQARLFVDGAEAVSGNAYVVPIPSALEIPIRVTAADGKTVRDYIIQVTREQAPASTDAALSGLAVTPGTLDPAFDPAKTAYAIKVSAEATTVAVTATARDPKAKSLTIEGAAATSGTAKTVTIPVDGKIDIQVTAEDGTTKRAYTIQVTREQAPASTDAALSGLAVTPGTLDPAFDPAKTSYAIKVSAEATTVAVTATARDPKAKSLTIEGAAATSGTAKTVTIPADGKIDIEVTAEDGTTKRAYTIQVTREQAPASTDAALSGLAVTPGTLDPAFDPAKTSYAIEVEKSVTTVQLTATARNAKSKSLTIAGSDAVSGTAKTVTIPTNNKIDIVVTAEDGKTKRTYTIKVKQKNSGGNGGGGGGVYIPTQPVPVENVTGAAKTETTTNTDGTKLLRVTLVSDSIAKSLHNGPNGLKELVIPSSDPTAAQHVLVIPEQAYEVLRNQHADVVLTIGGLQVTVPAALFQSSLLQPGQSLQLTLTQQGDESASEAAAGQSGHALSLAGPLVSVKAEAVQAGVAAALELTASLALKLEFTLDTSSLEAIYRYDAERSEWTYVPGQQLPAGGGTATIAIRSSDIYAVLRYTRPFVDLSSHWAVADIDWMAQRMLVNGTSSQAFEPNKTITRAEFAAMLVRALDVRVEGTSPAEEFSDISKNAWYYDAVQASVAAGLMKGIDGDTFEPNAPITREQAAVIIWRAYAKHAGLDEHAIQIGELRAFQDYGDISGWAAEGIAGSLANGLMQGSDAGLFNPSGLATRAEAAVIMKRLVQSTV</sequence>
<feature type="chain" id="PRO_5030667599" evidence="2">
    <location>
        <begin position="32"/>
        <end position="2957"/>
    </location>
</feature>
<dbReference type="InterPro" id="IPR036116">
    <property type="entry name" value="FN3_sf"/>
</dbReference>
<dbReference type="Gene3D" id="2.60.40.10">
    <property type="entry name" value="Immunoglobulins"/>
    <property type="match status" value="1"/>
</dbReference>
<dbReference type="Gene3D" id="2.60.40.1120">
    <property type="entry name" value="Carboxypeptidase-like, regulatory domain"/>
    <property type="match status" value="1"/>
</dbReference>
<dbReference type="CDD" id="cd00063">
    <property type="entry name" value="FN3"/>
    <property type="match status" value="1"/>
</dbReference>
<feature type="domain" description="Fibronectin type-III" evidence="3">
    <location>
        <begin position="550"/>
        <end position="640"/>
    </location>
</feature>
<feature type="compositionally biased region" description="Acidic residues" evidence="1">
    <location>
        <begin position="74"/>
        <end position="86"/>
    </location>
</feature>
<organism evidence="5 6">
    <name type="scientific">Paenibacillus phyllosphaerae</name>
    <dbReference type="NCBI Taxonomy" id="274593"/>
    <lineage>
        <taxon>Bacteria</taxon>
        <taxon>Bacillati</taxon>
        <taxon>Bacillota</taxon>
        <taxon>Bacilli</taxon>
        <taxon>Bacillales</taxon>
        <taxon>Paenibacillaceae</taxon>
        <taxon>Paenibacillus</taxon>
    </lineage>
</organism>
<dbReference type="Pfam" id="PF00395">
    <property type="entry name" value="SLH"/>
    <property type="match status" value="3"/>
</dbReference>
<name>A0A7W5FR81_9BACL</name>
<feature type="signal peptide" evidence="2">
    <location>
        <begin position="1"/>
        <end position="31"/>
    </location>
</feature>
<feature type="domain" description="SLH" evidence="4">
    <location>
        <begin position="2769"/>
        <end position="2830"/>
    </location>
</feature>
<dbReference type="InterPro" id="IPR051465">
    <property type="entry name" value="Cell_Envelope_Struct_Comp"/>
</dbReference>
<dbReference type="InterPro" id="IPR013783">
    <property type="entry name" value="Ig-like_fold"/>
</dbReference>
<dbReference type="InterPro" id="IPR008969">
    <property type="entry name" value="CarboxyPept-like_regulatory"/>
</dbReference>
<dbReference type="Pfam" id="PF12733">
    <property type="entry name" value="Cadherin-like"/>
    <property type="match status" value="4"/>
</dbReference>
<dbReference type="InterPro" id="IPR011659">
    <property type="entry name" value="WD40"/>
</dbReference>
<proteinExistence type="predicted"/>
<dbReference type="SUPFAM" id="SSF49464">
    <property type="entry name" value="Carboxypeptidase regulatory domain-like"/>
    <property type="match status" value="1"/>
</dbReference>
<dbReference type="InterPro" id="IPR011042">
    <property type="entry name" value="6-blade_b-propeller_TolB-like"/>
</dbReference>
<evidence type="ECO:0000259" key="3">
    <source>
        <dbReference type="PROSITE" id="PS50853"/>
    </source>
</evidence>
<dbReference type="InterPro" id="IPR025883">
    <property type="entry name" value="Cadherin-like_domain"/>
</dbReference>
<dbReference type="PANTHER" id="PTHR43308">
    <property type="entry name" value="OUTER MEMBRANE PROTEIN ALPHA-RELATED"/>
    <property type="match status" value="1"/>
</dbReference>
<keyword evidence="6" id="KW-1185">Reference proteome</keyword>
<evidence type="ECO:0000259" key="4">
    <source>
        <dbReference type="PROSITE" id="PS51272"/>
    </source>
</evidence>
<dbReference type="Pfam" id="PF07676">
    <property type="entry name" value="PD40"/>
    <property type="match status" value="1"/>
</dbReference>
<feature type="domain" description="SLH" evidence="4">
    <location>
        <begin position="2831"/>
        <end position="2894"/>
    </location>
</feature>
<gene>
    <name evidence="5" type="ORF">FHS18_006128</name>
</gene>
<accession>A0A7W5FR81</accession>
<feature type="region of interest" description="Disordered" evidence="1">
    <location>
        <begin position="57"/>
        <end position="126"/>
    </location>
</feature>
<dbReference type="Proteomes" id="UP000570361">
    <property type="component" value="Unassembled WGS sequence"/>
</dbReference>
<evidence type="ECO:0000313" key="6">
    <source>
        <dbReference type="Proteomes" id="UP000570361"/>
    </source>
</evidence>